<evidence type="ECO:0000259" key="4">
    <source>
        <dbReference type="Pfam" id="PF03328"/>
    </source>
</evidence>
<name>X1PMW6_9ZZZZ</name>
<organism evidence="5">
    <name type="scientific">marine sediment metagenome</name>
    <dbReference type="NCBI Taxonomy" id="412755"/>
    <lineage>
        <taxon>unclassified sequences</taxon>
        <taxon>metagenomes</taxon>
        <taxon>ecological metagenomes</taxon>
    </lineage>
</organism>
<dbReference type="InterPro" id="IPR015813">
    <property type="entry name" value="Pyrv/PenolPyrv_kinase-like_dom"/>
</dbReference>
<dbReference type="InterPro" id="IPR005000">
    <property type="entry name" value="Aldolase/citrate-lyase_domain"/>
</dbReference>
<sequence>MKNLVKRKLKAGKPSIGTWIGIGHPDIAMYLADLGFDWLVCDMEHGPYGPETYHFMVQAMFYYRKNCMPMARIPWNDLIWAKKAMDAGATGLVIPRVETAEMAEETIRIMKYPPIGERGAGPRLAAFQDPDYFATANDETLVVVMIETQKGLDNIDEIFGVEGVDACFV</sequence>
<comment type="caution">
    <text evidence="5">The sequence shown here is derived from an EMBL/GenBank/DDBJ whole genome shotgun (WGS) entry which is preliminary data.</text>
</comment>
<dbReference type="PANTHER" id="PTHR30502">
    <property type="entry name" value="2-KETO-3-DEOXY-L-RHAMNONATE ALDOLASE"/>
    <property type="match status" value="1"/>
</dbReference>
<dbReference type="Pfam" id="PF03328">
    <property type="entry name" value="HpcH_HpaI"/>
    <property type="match status" value="1"/>
</dbReference>
<feature type="domain" description="HpcH/HpaI aldolase/citrate lyase" evidence="4">
    <location>
        <begin position="16"/>
        <end position="168"/>
    </location>
</feature>
<dbReference type="AlphaFoldDB" id="X1PMW6"/>
<keyword evidence="3" id="KW-0456">Lyase</keyword>
<dbReference type="Gene3D" id="3.20.20.60">
    <property type="entry name" value="Phosphoenolpyruvate-binding domains"/>
    <property type="match status" value="1"/>
</dbReference>
<dbReference type="GO" id="GO:0005737">
    <property type="term" value="C:cytoplasm"/>
    <property type="evidence" value="ECO:0007669"/>
    <property type="project" value="TreeGrafter"/>
</dbReference>
<dbReference type="GO" id="GO:0046872">
    <property type="term" value="F:metal ion binding"/>
    <property type="evidence" value="ECO:0007669"/>
    <property type="project" value="UniProtKB-KW"/>
</dbReference>
<dbReference type="InterPro" id="IPR050251">
    <property type="entry name" value="HpcH-HpaI_aldolase"/>
</dbReference>
<comment type="similarity">
    <text evidence="1">Belongs to the HpcH/HpaI aldolase family.</text>
</comment>
<gene>
    <name evidence="5" type="ORF">S06H3_44968</name>
</gene>
<dbReference type="SUPFAM" id="SSF51621">
    <property type="entry name" value="Phosphoenolpyruvate/pyruvate domain"/>
    <property type="match status" value="1"/>
</dbReference>
<feature type="non-terminal residue" evidence="5">
    <location>
        <position position="169"/>
    </location>
</feature>
<evidence type="ECO:0000256" key="1">
    <source>
        <dbReference type="ARBA" id="ARBA00005568"/>
    </source>
</evidence>
<proteinExistence type="inferred from homology"/>
<protein>
    <recommendedName>
        <fullName evidence="4">HpcH/HpaI aldolase/citrate lyase domain-containing protein</fullName>
    </recommendedName>
</protein>
<reference evidence="5" key="1">
    <citation type="journal article" date="2014" name="Front. Microbiol.">
        <title>High frequency of phylogenetically diverse reductive dehalogenase-homologous genes in deep subseafloor sedimentary metagenomes.</title>
        <authorList>
            <person name="Kawai M."/>
            <person name="Futagami T."/>
            <person name="Toyoda A."/>
            <person name="Takaki Y."/>
            <person name="Nishi S."/>
            <person name="Hori S."/>
            <person name="Arai W."/>
            <person name="Tsubouchi T."/>
            <person name="Morono Y."/>
            <person name="Uchiyama I."/>
            <person name="Ito T."/>
            <person name="Fujiyama A."/>
            <person name="Inagaki F."/>
            <person name="Takami H."/>
        </authorList>
    </citation>
    <scope>NUCLEOTIDE SEQUENCE</scope>
    <source>
        <strain evidence="5">Expedition CK06-06</strain>
    </source>
</reference>
<dbReference type="GO" id="GO:0016832">
    <property type="term" value="F:aldehyde-lyase activity"/>
    <property type="evidence" value="ECO:0007669"/>
    <property type="project" value="TreeGrafter"/>
</dbReference>
<evidence type="ECO:0000256" key="3">
    <source>
        <dbReference type="ARBA" id="ARBA00023239"/>
    </source>
</evidence>
<dbReference type="PANTHER" id="PTHR30502:SF0">
    <property type="entry name" value="PHOSPHOENOLPYRUVATE CARBOXYLASE FAMILY PROTEIN"/>
    <property type="match status" value="1"/>
</dbReference>
<keyword evidence="2" id="KW-0479">Metal-binding</keyword>
<accession>X1PMW6</accession>
<dbReference type="InterPro" id="IPR040442">
    <property type="entry name" value="Pyrv_kinase-like_dom_sf"/>
</dbReference>
<evidence type="ECO:0000313" key="5">
    <source>
        <dbReference type="EMBL" id="GAI43866.1"/>
    </source>
</evidence>
<dbReference type="EMBL" id="BARV01028022">
    <property type="protein sequence ID" value="GAI43866.1"/>
    <property type="molecule type" value="Genomic_DNA"/>
</dbReference>
<evidence type="ECO:0000256" key="2">
    <source>
        <dbReference type="ARBA" id="ARBA00022723"/>
    </source>
</evidence>